<proteinExistence type="inferred from homology"/>
<dbReference type="InterPro" id="IPR039424">
    <property type="entry name" value="SBP_5"/>
</dbReference>
<feature type="signal peptide" evidence="5">
    <location>
        <begin position="1"/>
        <end position="20"/>
    </location>
</feature>
<evidence type="ECO:0000313" key="7">
    <source>
        <dbReference type="EMBL" id="GLQ84045.1"/>
    </source>
</evidence>
<dbReference type="FunFam" id="3.90.76.10:FF:000007">
    <property type="entry name" value="Dipeptide ABC transporter periplasmic dipeptide-binding protein"/>
    <property type="match status" value="1"/>
</dbReference>
<comment type="caution">
    <text evidence="7">The sequence shown here is derived from an EMBL/GenBank/DDBJ whole genome shotgun (WGS) entry which is preliminary data.</text>
</comment>
<evidence type="ECO:0000313" key="8">
    <source>
        <dbReference type="Proteomes" id="UP001156708"/>
    </source>
</evidence>
<dbReference type="Gene3D" id="3.40.190.10">
    <property type="entry name" value="Periplasmic binding protein-like II"/>
    <property type="match status" value="1"/>
</dbReference>
<dbReference type="Proteomes" id="UP001156708">
    <property type="component" value="Unassembled WGS sequence"/>
</dbReference>
<feature type="domain" description="Solute-binding protein family 5" evidence="6">
    <location>
        <begin position="92"/>
        <end position="459"/>
    </location>
</feature>
<protein>
    <submittedName>
        <fullName evidence="7">ABC transporter substrate-binding protein</fullName>
    </submittedName>
</protein>
<comment type="similarity">
    <text evidence="2">Belongs to the bacterial solute-binding protein 5 family.</text>
</comment>
<dbReference type="PANTHER" id="PTHR30290:SF10">
    <property type="entry name" value="PERIPLASMIC OLIGOPEPTIDE-BINDING PROTEIN-RELATED"/>
    <property type="match status" value="1"/>
</dbReference>
<dbReference type="Gene3D" id="3.10.105.10">
    <property type="entry name" value="Dipeptide-binding Protein, Domain 3"/>
    <property type="match status" value="1"/>
</dbReference>
<name>A0AA37SHH6_9PROT</name>
<dbReference type="GO" id="GO:0043190">
    <property type="term" value="C:ATP-binding cassette (ABC) transporter complex"/>
    <property type="evidence" value="ECO:0007669"/>
    <property type="project" value="InterPro"/>
</dbReference>
<dbReference type="SUPFAM" id="SSF53850">
    <property type="entry name" value="Periplasmic binding protein-like II"/>
    <property type="match status" value="1"/>
</dbReference>
<dbReference type="Pfam" id="PF00496">
    <property type="entry name" value="SBP_bac_5"/>
    <property type="match status" value="1"/>
</dbReference>
<dbReference type="PIRSF" id="PIRSF002741">
    <property type="entry name" value="MppA"/>
    <property type="match status" value="1"/>
</dbReference>
<dbReference type="InterPro" id="IPR000914">
    <property type="entry name" value="SBP_5_dom"/>
</dbReference>
<dbReference type="EMBL" id="BSNZ01000007">
    <property type="protein sequence ID" value="GLQ84045.1"/>
    <property type="molecule type" value="Genomic_DNA"/>
</dbReference>
<dbReference type="PROSITE" id="PS51318">
    <property type="entry name" value="TAT"/>
    <property type="match status" value="1"/>
</dbReference>
<evidence type="ECO:0000256" key="2">
    <source>
        <dbReference type="ARBA" id="ARBA00005695"/>
    </source>
</evidence>
<accession>A0AA37SHH6</accession>
<evidence type="ECO:0000256" key="1">
    <source>
        <dbReference type="ARBA" id="ARBA00004418"/>
    </source>
</evidence>
<dbReference type="PANTHER" id="PTHR30290">
    <property type="entry name" value="PERIPLASMIC BINDING COMPONENT OF ABC TRANSPORTER"/>
    <property type="match status" value="1"/>
</dbReference>
<evidence type="ECO:0000256" key="4">
    <source>
        <dbReference type="ARBA" id="ARBA00022729"/>
    </source>
</evidence>
<dbReference type="Gene3D" id="3.90.76.10">
    <property type="entry name" value="Dipeptide-binding Protein, Domain 1"/>
    <property type="match status" value="1"/>
</dbReference>
<reference evidence="8" key="1">
    <citation type="journal article" date="2019" name="Int. J. Syst. Evol. Microbiol.">
        <title>The Global Catalogue of Microorganisms (GCM) 10K type strain sequencing project: providing services to taxonomists for standard genome sequencing and annotation.</title>
        <authorList>
            <consortium name="The Broad Institute Genomics Platform"/>
            <consortium name="The Broad Institute Genome Sequencing Center for Infectious Disease"/>
            <person name="Wu L."/>
            <person name="Ma J."/>
        </authorList>
    </citation>
    <scope>NUCLEOTIDE SEQUENCE [LARGE SCALE GENOMIC DNA]</scope>
    <source>
        <strain evidence="8">NBRC 12467</strain>
    </source>
</reference>
<evidence type="ECO:0000256" key="3">
    <source>
        <dbReference type="ARBA" id="ARBA00022448"/>
    </source>
</evidence>
<dbReference type="InterPro" id="IPR030678">
    <property type="entry name" value="Peptide/Ni-bd"/>
</dbReference>
<gene>
    <name evidence="7" type="ORF">GCM10007872_09530</name>
</gene>
<keyword evidence="8" id="KW-1185">Reference proteome</keyword>
<evidence type="ECO:0000259" key="6">
    <source>
        <dbReference type="Pfam" id="PF00496"/>
    </source>
</evidence>
<sequence>MVRNIFSRRAFLSSALSAGAALTLPYPQGSALAQSRRETLRHVTGGAINTLDPTMLGSTRESFGLSMNVYDRLMTFGSRPIGAFATFDPAHLQGELAESCEISADQRRLTLHLRDNAVWHDGTPVMAEDIKWSLDRCVSANSLARPQFSSGSLTTPDQFRIAGERTIEISLPKPDRLAMANLAMPYAIMVNSRLARQHATSDDPWAQQWLQHNTAAGGAFRVENFRPGVNVTLTRHNGWHSGAPPFFQRIISQTVPEATTRAGLIEREDADIVIDLEAYDIMALSRRGKVHIDSVVESNCFTHLAFNTQSAPFDNVLVRRAIALALPYQDLFAASIFGRGKPLYGADWSERSPAPDFPQPLPFSQNVQKAREMLMKAGHPDGFHTTFSYATSQTTTAEPMAALIQEALGHIGITVRIDKLPDAQFNTMQARRQLDFYTDTAAGWIEHAYYFFYLYFTRDQRWNFSNWNSPQMVELVEKARFETDEAAYVAECQGMLDLLVDQVPLILLWQPNMDAVTVPDLTGFTYQYYRQVDFRTLARS</sequence>
<evidence type="ECO:0000256" key="5">
    <source>
        <dbReference type="SAM" id="SignalP"/>
    </source>
</evidence>
<organism evidence="7 8">
    <name type="scientific">Gluconobacter sphaericus NBRC 12467</name>
    <dbReference type="NCBI Taxonomy" id="1307951"/>
    <lineage>
        <taxon>Bacteria</taxon>
        <taxon>Pseudomonadati</taxon>
        <taxon>Pseudomonadota</taxon>
        <taxon>Alphaproteobacteria</taxon>
        <taxon>Acetobacterales</taxon>
        <taxon>Acetobacteraceae</taxon>
        <taxon>Gluconobacter</taxon>
    </lineage>
</organism>
<dbReference type="InterPro" id="IPR006311">
    <property type="entry name" value="TAT_signal"/>
</dbReference>
<comment type="subcellular location">
    <subcellularLocation>
        <location evidence="1">Periplasm</location>
    </subcellularLocation>
</comment>
<keyword evidence="4 5" id="KW-0732">Signal</keyword>
<keyword evidence="3" id="KW-0813">Transport</keyword>
<dbReference type="GO" id="GO:0030288">
    <property type="term" value="C:outer membrane-bounded periplasmic space"/>
    <property type="evidence" value="ECO:0007669"/>
    <property type="project" value="UniProtKB-ARBA"/>
</dbReference>
<dbReference type="CDD" id="cd08512">
    <property type="entry name" value="PBP2_NikA_DppA_OppA_like_7"/>
    <property type="match status" value="1"/>
</dbReference>
<dbReference type="AlphaFoldDB" id="A0AA37SHH6"/>
<feature type="chain" id="PRO_5041221283" evidence="5">
    <location>
        <begin position="21"/>
        <end position="540"/>
    </location>
</feature>
<dbReference type="GO" id="GO:0015833">
    <property type="term" value="P:peptide transport"/>
    <property type="evidence" value="ECO:0007669"/>
    <property type="project" value="TreeGrafter"/>
</dbReference>
<dbReference type="GO" id="GO:1904680">
    <property type="term" value="F:peptide transmembrane transporter activity"/>
    <property type="evidence" value="ECO:0007669"/>
    <property type="project" value="TreeGrafter"/>
</dbReference>